<dbReference type="FunFam" id="3.30.160.60:FF:000072">
    <property type="entry name" value="zinc finger protein 143 isoform X1"/>
    <property type="match status" value="2"/>
</dbReference>
<dbReference type="GO" id="GO:0000978">
    <property type="term" value="F:RNA polymerase II cis-regulatory region sequence-specific DNA binding"/>
    <property type="evidence" value="ECO:0007669"/>
    <property type="project" value="TreeGrafter"/>
</dbReference>
<evidence type="ECO:0000313" key="8">
    <source>
        <dbReference type="EMBL" id="KAF4034865.1"/>
    </source>
</evidence>
<evidence type="ECO:0000256" key="6">
    <source>
        <dbReference type="SAM" id="MobiDB-lite"/>
    </source>
</evidence>
<feature type="region of interest" description="Disordered" evidence="6">
    <location>
        <begin position="494"/>
        <end position="560"/>
    </location>
</feature>
<proteinExistence type="predicted"/>
<feature type="region of interest" description="Disordered" evidence="6">
    <location>
        <begin position="403"/>
        <end position="443"/>
    </location>
</feature>
<dbReference type="GO" id="GO:0005634">
    <property type="term" value="C:nucleus"/>
    <property type="evidence" value="ECO:0007669"/>
    <property type="project" value="UniProtKB-ARBA"/>
</dbReference>
<feature type="compositionally biased region" description="Polar residues" evidence="6">
    <location>
        <begin position="518"/>
        <end position="529"/>
    </location>
</feature>
<sequence>MPYPPPWRVSMPHRSTSSIEDTAVQKRPCFGHIWLRKRMAGVSKPGQKQLLWMVVGVEKRSRANGGQSRSSERQGAGLEDSVATWGSGRVLCCASTPSTTSVVPPYMRMQMTPSSALSGAEPVVYAPKAQTFAFRRIDEEDATPAHLPHPPVSSTPAVFQPWAATDTKPESSNGVPPATHTQELTSPVSARSPKQPKRDLFVCPEVHCGKQFPRSFALRRHMRIHTGTKPYACDYQGCAQRFNTSGNLSRHKRIHSGERPYPCFFEMCGKRFNTSTKLKRHMRIHFPDGQNLFRCTEQGCSWACDNYKEYVQHQKLHGSVAEGFNNASNENINASNDNRESLKATRVMPSPMGVMQPGAEHRHVEFPHPSVASDEFYQDRRMYNAPMSQLREEQVYRRGSVLSSKSVMDDRTHPQGGAPRLPFPTRAFPSETGLFGSSLHPLPHLPPTSSHRYYDSTTSASSVEMATTSSPNYVPSGSYVSAQAPYSSYVRGTESNTLVSSYQPTSTTTTFMSTSESHYAQSIRQYESSSPHDVRQHSPPQQPQSQSGYGGNPVPAEFTGEELSAVLELMKDS</sequence>
<dbReference type="GO" id="GO:0045944">
    <property type="term" value="P:positive regulation of transcription by RNA polymerase II"/>
    <property type="evidence" value="ECO:0007669"/>
    <property type="project" value="UniProtKB-ARBA"/>
</dbReference>
<feature type="domain" description="C2H2-type" evidence="7">
    <location>
        <begin position="261"/>
        <end position="290"/>
    </location>
</feature>
<dbReference type="PROSITE" id="PS00028">
    <property type="entry name" value="ZINC_FINGER_C2H2_1"/>
    <property type="match status" value="4"/>
</dbReference>
<dbReference type="GO" id="GO:0000981">
    <property type="term" value="F:DNA-binding transcription factor activity, RNA polymerase II-specific"/>
    <property type="evidence" value="ECO:0007669"/>
    <property type="project" value="TreeGrafter"/>
</dbReference>
<evidence type="ECO:0000256" key="4">
    <source>
        <dbReference type="ARBA" id="ARBA00022833"/>
    </source>
</evidence>
<evidence type="ECO:0000259" key="7">
    <source>
        <dbReference type="PROSITE" id="PS50157"/>
    </source>
</evidence>
<dbReference type="SMART" id="SM00355">
    <property type="entry name" value="ZnF_C2H2"/>
    <property type="match status" value="4"/>
</dbReference>
<dbReference type="SUPFAM" id="SSF57667">
    <property type="entry name" value="beta-beta-alpha zinc fingers"/>
    <property type="match status" value="2"/>
</dbReference>
<reference evidence="8" key="1">
    <citation type="submission" date="2020-04" db="EMBL/GenBank/DDBJ databases">
        <title>Hybrid Assembly of Korean Phytophthora infestans isolates.</title>
        <authorList>
            <person name="Prokchorchik M."/>
            <person name="Lee Y."/>
            <person name="Seo J."/>
            <person name="Cho J.-H."/>
            <person name="Park Y.-E."/>
            <person name="Jang D.-C."/>
            <person name="Im J.-S."/>
            <person name="Choi J.-G."/>
            <person name="Park H.-J."/>
            <person name="Lee G.-B."/>
            <person name="Lee Y.-G."/>
            <person name="Hong S.-Y."/>
            <person name="Cho K."/>
            <person name="Sohn K.H."/>
        </authorList>
    </citation>
    <scope>NUCLEOTIDE SEQUENCE</scope>
    <source>
        <strain evidence="8">KR_1_A1</strain>
    </source>
</reference>
<feature type="region of interest" description="Disordered" evidence="6">
    <location>
        <begin position="1"/>
        <end position="20"/>
    </location>
</feature>
<evidence type="ECO:0000256" key="1">
    <source>
        <dbReference type="ARBA" id="ARBA00022723"/>
    </source>
</evidence>
<organism evidence="8 9">
    <name type="scientific">Phytophthora infestans</name>
    <name type="common">Potato late blight agent</name>
    <name type="synonym">Botrytis infestans</name>
    <dbReference type="NCBI Taxonomy" id="4787"/>
    <lineage>
        <taxon>Eukaryota</taxon>
        <taxon>Sar</taxon>
        <taxon>Stramenopiles</taxon>
        <taxon>Oomycota</taxon>
        <taxon>Peronosporomycetes</taxon>
        <taxon>Peronosporales</taxon>
        <taxon>Peronosporaceae</taxon>
        <taxon>Phytophthora</taxon>
    </lineage>
</organism>
<evidence type="ECO:0000256" key="2">
    <source>
        <dbReference type="ARBA" id="ARBA00022737"/>
    </source>
</evidence>
<feature type="domain" description="C2H2-type" evidence="7">
    <location>
        <begin position="231"/>
        <end position="260"/>
    </location>
</feature>
<feature type="domain" description="C2H2-type" evidence="7">
    <location>
        <begin position="201"/>
        <end position="230"/>
    </location>
</feature>
<dbReference type="GO" id="GO:0008270">
    <property type="term" value="F:zinc ion binding"/>
    <property type="evidence" value="ECO:0007669"/>
    <property type="project" value="UniProtKB-KW"/>
</dbReference>
<comment type="caution">
    <text evidence="8">The sequence shown here is derived from an EMBL/GenBank/DDBJ whole genome shotgun (WGS) entry which is preliminary data.</text>
</comment>
<dbReference type="PROSITE" id="PS50157">
    <property type="entry name" value="ZINC_FINGER_C2H2_2"/>
    <property type="match status" value="3"/>
</dbReference>
<keyword evidence="2" id="KW-0677">Repeat</keyword>
<dbReference type="AlphaFoldDB" id="A0A833WHF5"/>
<evidence type="ECO:0000313" key="9">
    <source>
        <dbReference type="Proteomes" id="UP000602510"/>
    </source>
</evidence>
<feature type="compositionally biased region" description="Low complexity" evidence="6">
    <location>
        <begin position="500"/>
        <end position="517"/>
    </location>
</feature>
<dbReference type="EMBL" id="WSZM01000341">
    <property type="protein sequence ID" value="KAF4034865.1"/>
    <property type="molecule type" value="Genomic_DNA"/>
</dbReference>
<gene>
    <name evidence="8" type="ORF">GN244_ATG13152</name>
</gene>
<keyword evidence="9" id="KW-1185">Reference proteome</keyword>
<feature type="compositionally biased region" description="Polar residues" evidence="6">
    <location>
        <begin position="170"/>
        <end position="189"/>
    </location>
</feature>
<dbReference type="InterPro" id="IPR036236">
    <property type="entry name" value="Znf_C2H2_sf"/>
</dbReference>
<dbReference type="Pfam" id="PF00096">
    <property type="entry name" value="zf-C2H2"/>
    <property type="match status" value="3"/>
</dbReference>
<evidence type="ECO:0000256" key="5">
    <source>
        <dbReference type="PROSITE-ProRule" id="PRU00042"/>
    </source>
</evidence>
<dbReference type="Gene3D" id="3.30.160.60">
    <property type="entry name" value="Classic Zinc Finger"/>
    <property type="match status" value="3"/>
</dbReference>
<dbReference type="PANTHER" id="PTHR19818">
    <property type="entry name" value="ZINC FINGER PROTEIN ZIC AND GLI"/>
    <property type="match status" value="1"/>
</dbReference>
<feature type="region of interest" description="Disordered" evidence="6">
    <location>
        <begin position="164"/>
        <end position="196"/>
    </location>
</feature>
<protein>
    <submittedName>
        <fullName evidence="8">C2H2 type zinc finger protein</fullName>
    </submittedName>
</protein>
<keyword evidence="4" id="KW-0862">Zinc</keyword>
<keyword evidence="1" id="KW-0479">Metal-binding</keyword>
<dbReference type="FunFam" id="3.30.160.60:FF:000690">
    <property type="entry name" value="Zinc finger protein 354C"/>
    <property type="match status" value="1"/>
</dbReference>
<dbReference type="PANTHER" id="PTHR19818:SF139">
    <property type="entry name" value="PAIR-RULE PROTEIN ODD-PAIRED"/>
    <property type="match status" value="1"/>
</dbReference>
<keyword evidence="3 5" id="KW-0863">Zinc-finger</keyword>
<dbReference type="InterPro" id="IPR050329">
    <property type="entry name" value="GLI_C2H2-zinc-finger"/>
</dbReference>
<accession>A0A833WHF5</accession>
<evidence type="ECO:0000256" key="3">
    <source>
        <dbReference type="ARBA" id="ARBA00022771"/>
    </source>
</evidence>
<dbReference type="Proteomes" id="UP000602510">
    <property type="component" value="Unassembled WGS sequence"/>
</dbReference>
<dbReference type="InterPro" id="IPR013087">
    <property type="entry name" value="Znf_C2H2_type"/>
</dbReference>
<name>A0A833WHF5_PHYIN</name>